<dbReference type="HAMAP" id="MF_00595">
    <property type="entry name" value="PEPcase_type1"/>
    <property type="match status" value="1"/>
</dbReference>
<dbReference type="GO" id="GO:0006099">
    <property type="term" value="P:tricarboxylic acid cycle"/>
    <property type="evidence" value="ECO:0007669"/>
    <property type="project" value="InterPro"/>
</dbReference>
<dbReference type="PRINTS" id="PR00150">
    <property type="entry name" value="PEPCARBXLASE"/>
</dbReference>
<evidence type="ECO:0000256" key="6">
    <source>
        <dbReference type="ARBA" id="ARBA00023300"/>
    </source>
</evidence>
<comment type="cofactor">
    <cofactor evidence="1">
        <name>Mg(2+)</name>
        <dbReference type="ChEBI" id="CHEBI:18420"/>
    </cofactor>
</comment>
<dbReference type="InterPro" id="IPR021135">
    <property type="entry name" value="PEP_COase"/>
</dbReference>
<accession>A0A097IUC8</accession>
<evidence type="ECO:0000313" key="10">
    <source>
        <dbReference type="EMBL" id="AIT70057.1"/>
    </source>
</evidence>
<dbReference type="GO" id="GO:0015977">
    <property type="term" value="P:carbon fixation"/>
    <property type="evidence" value="ECO:0007669"/>
    <property type="project" value="UniProtKB-KW"/>
</dbReference>
<dbReference type="Gene3D" id="1.20.1440.90">
    <property type="entry name" value="Phosphoenolpyruvate/pyruvate domain"/>
    <property type="match status" value="1"/>
</dbReference>
<sequence>MLSIRAAAARASVNQLGRSSVSRPALVAASTKTWRRSFSEERTPGDWLDHRLRRDVKMLGGILGHTIEKHSGTEILNHVEDLRSLARAWRAGDSDLSVLADKVRTLSAEEMLAVAKAFSHFFSLANAADNHHRVRRLRERIQDSNSLGVARRKDSSLGTIEGLLEKGVATPDQIINALCSQKAELVLTAHPTEINRRTLLVKHQEVARRLEDLEQIDRIGGPEVAGRFEMEEATQGLTRAVEALWTSDEVRRNKPVPQDEARAGMAVIERVLWDAVPAYLRRLDGVLKETVGKTLPIHAAPVVFASWMGGDRDGNPNVTPAVTREVSFTARREAAKLYLKDINALTMELSTTKCSQELREVVGSSREPYRVICRQLGNDLEATIEMLQDMMDGTLEPCVEDLPINTRAQILEPLMMMYKSLVSTGQKALATGPLVDSIRRVGCFGICLAPLDLRQESTRHTEAMDAITRYLGVGSYAQWDEETRQSWLLTELQGKRPLLPRGSSLADLGFDEIVQDTLGTFEVAATLGEEALGAQVISMASSPSDVLAVKLMQKEFGMPWNMRVVPLFETLSDLEQSEATMRTLLSLPWYRGHIDGSQEVMIGYSDSAKDAGRLAAAWAQFNGQEKLAAVAEEAGIRLTFFHGKGGTVSRGGNPALYKAIMAQPRGTVNGHFRVTEQGEMITQNFGHPGIAVNTLDIYTAGILHYTFEPPAVPSEKWRETMDTLSEVSCEAYREIVRKDARFVPYFRTATPELELGALNIGSRPAKRRPTGGVESLRAIPWVFSWTQTRLNLPAWLGVGDALAAVASTPEGKADLRNMYEQWPFFETNIDLFEMIAAKSDVQIAENYDAELVADAEAKDLGAELRRRLGETAGEILKVSENPELIAYNKLLRWQLALRNPYLDPVNVMQAHILHRLRNGKFSSPAEEQHLQDALIITVTGIAGGMRNTG</sequence>
<evidence type="ECO:0000256" key="7">
    <source>
        <dbReference type="ARBA" id="ARBA00048995"/>
    </source>
</evidence>
<dbReference type="PROSITE" id="PS00393">
    <property type="entry name" value="PEPCASE_2"/>
    <property type="match status" value="1"/>
</dbReference>
<keyword evidence="4" id="KW-0460">Magnesium</keyword>
<dbReference type="NCBIfam" id="NF000584">
    <property type="entry name" value="PRK00009.1"/>
    <property type="match status" value="1"/>
</dbReference>
<keyword evidence="10" id="KW-0670">Pyruvate</keyword>
<evidence type="ECO:0000256" key="2">
    <source>
        <dbReference type="ARBA" id="ARBA00008346"/>
    </source>
</evidence>
<dbReference type="InterPro" id="IPR015813">
    <property type="entry name" value="Pyrv/PenolPyrv_kinase-like_dom"/>
</dbReference>
<comment type="similarity">
    <text evidence="2">Belongs to the PEPCase type 1 family.</text>
</comment>
<dbReference type="SUPFAM" id="SSF51621">
    <property type="entry name" value="Phosphoenolpyruvate/pyruvate domain"/>
    <property type="match status" value="1"/>
</dbReference>
<evidence type="ECO:0000256" key="4">
    <source>
        <dbReference type="ARBA" id="ARBA00022842"/>
    </source>
</evidence>
<dbReference type="GO" id="GO:0005829">
    <property type="term" value="C:cytosol"/>
    <property type="evidence" value="ECO:0007669"/>
    <property type="project" value="TreeGrafter"/>
</dbReference>
<dbReference type="PROSITE" id="PS00781">
    <property type="entry name" value="PEPCASE_1"/>
    <property type="match status" value="1"/>
</dbReference>
<proteinExistence type="evidence at transcript level"/>
<dbReference type="AlphaFoldDB" id="A0A097IUC8"/>
<feature type="active site" evidence="8">
    <location>
        <position position="190"/>
    </location>
</feature>
<evidence type="ECO:0000256" key="9">
    <source>
        <dbReference type="PROSITE-ProRule" id="PRU10112"/>
    </source>
</evidence>
<name>A0A097IUC8_9PHAE</name>
<dbReference type="PANTHER" id="PTHR30523:SF6">
    <property type="entry name" value="PHOSPHOENOLPYRUVATE CARBOXYLASE"/>
    <property type="match status" value="1"/>
</dbReference>
<dbReference type="EC" id="4.1.1.31" evidence="3"/>
<dbReference type="InterPro" id="IPR022805">
    <property type="entry name" value="PEP_COase_bac/pln-type"/>
</dbReference>
<organism evidence="10">
    <name type="scientific">Colpomenia sinuosa</name>
    <dbReference type="NCBI Taxonomy" id="87236"/>
    <lineage>
        <taxon>Eukaryota</taxon>
        <taxon>Sar</taxon>
        <taxon>Stramenopiles</taxon>
        <taxon>Ochrophyta</taxon>
        <taxon>PX clade</taxon>
        <taxon>Phaeophyceae</taxon>
        <taxon>Ectocarpales</taxon>
        <taxon>Scytosiphonaceae</taxon>
        <taxon>Colpomenia</taxon>
    </lineage>
</organism>
<dbReference type="EMBL" id="KM113585">
    <property type="protein sequence ID" value="AIT70057.1"/>
    <property type="molecule type" value="mRNA"/>
</dbReference>
<keyword evidence="5" id="KW-0456">Lyase</keyword>
<dbReference type="InterPro" id="IPR033129">
    <property type="entry name" value="PEPCASE_His_AS"/>
</dbReference>
<gene>
    <name evidence="10" type="primary">pepc</name>
</gene>
<protein>
    <recommendedName>
        <fullName evidence="3">phosphoenolpyruvate carboxylase</fullName>
        <ecNumber evidence="3">4.1.1.31</ecNumber>
    </recommendedName>
</protein>
<dbReference type="Pfam" id="PF00311">
    <property type="entry name" value="PEPcase"/>
    <property type="match status" value="1"/>
</dbReference>
<keyword evidence="6" id="KW-0120">Carbon dioxide fixation</keyword>
<comment type="catalytic activity">
    <reaction evidence="7">
        <text>oxaloacetate + phosphate = phosphoenolpyruvate + hydrogencarbonate</text>
        <dbReference type="Rhea" id="RHEA:28370"/>
        <dbReference type="ChEBI" id="CHEBI:16452"/>
        <dbReference type="ChEBI" id="CHEBI:17544"/>
        <dbReference type="ChEBI" id="CHEBI:43474"/>
        <dbReference type="ChEBI" id="CHEBI:58702"/>
        <dbReference type="EC" id="4.1.1.31"/>
    </reaction>
</comment>
<evidence type="ECO:0000256" key="1">
    <source>
        <dbReference type="ARBA" id="ARBA00001946"/>
    </source>
</evidence>
<feature type="active site" evidence="9">
    <location>
        <position position="609"/>
    </location>
</feature>
<evidence type="ECO:0000256" key="5">
    <source>
        <dbReference type="ARBA" id="ARBA00023239"/>
    </source>
</evidence>
<evidence type="ECO:0000256" key="3">
    <source>
        <dbReference type="ARBA" id="ARBA00012305"/>
    </source>
</evidence>
<evidence type="ECO:0000256" key="8">
    <source>
        <dbReference type="PROSITE-ProRule" id="PRU10111"/>
    </source>
</evidence>
<dbReference type="InterPro" id="IPR018129">
    <property type="entry name" value="PEP_COase_Lys_AS"/>
</dbReference>
<reference evidence="10" key="1">
    <citation type="journal article" date="2014" name="PLoS ONE">
        <title>Phylogeny of c4-photosynthesis enzymes based on algal transcriptomic and genomic data supports an archaeal/proteobacterial origin and multiple duplication for most c4-related genes.</title>
        <authorList>
            <person name="Chi S."/>
            <person name="Wu S."/>
            <person name="Yu J."/>
            <person name="Wang X."/>
            <person name="Tang X."/>
            <person name="Liu T."/>
        </authorList>
    </citation>
    <scope>NUCLEOTIDE SEQUENCE</scope>
    <source>
        <strain evidence="10">QLMZ-2017488</strain>
    </source>
</reference>
<dbReference type="GO" id="GO:0008964">
    <property type="term" value="F:phosphoenolpyruvate carboxylase activity"/>
    <property type="evidence" value="ECO:0007669"/>
    <property type="project" value="UniProtKB-EC"/>
</dbReference>
<dbReference type="PANTHER" id="PTHR30523">
    <property type="entry name" value="PHOSPHOENOLPYRUVATE CARBOXYLASE"/>
    <property type="match status" value="1"/>
</dbReference>